<feature type="repeat" description="RCC1" evidence="1">
    <location>
        <begin position="1030"/>
        <end position="1083"/>
    </location>
</feature>
<protein>
    <recommendedName>
        <fullName evidence="5">Regulator of chromosome condensation 2</fullName>
    </recommendedName>
</protein>
<reference evidence="3 4" key="1">
    <citation type="journal article" date="2010" name="Nature">
        <title>The genome of a songbird.</title>
        <authorList>
            <person name="Warren W.C."/>
            <person name="Clayton D.F."/>
            <person name="Ellegren H."/>
            <person name="Arnold A.P."/>
            <person name="Hillier L.W."/>
            <person name="Kunstner A."/>
            <person name="Searle S."/>
            <person name="White S."/>
            <person name="Vilella A.J."/>
            <person name="Fairley S."/>
            <person name="Heger A."/>
            <person name="Kong L."/>
            <person name="Ponting C.P."/>
            <person name="Jarvis E.D."/>
            <person name="Mello C.V."/>
            <person name="Minx P."/>
            <person name="Lovell P."/>
            <person name="Velho T.A."/>
            <person name="Ferris M."/>
            <person name="Balakrishnan C.N."/>
            <person name="Sinha S."/>
            <person name="Blatti C."/>
            <person name="London S.E."/>
            <person name="Li Y."/>
            <person name="Lin Y.C."/>
            <person name="George J."/>
            <person name="Sweedler J."/>
            <person name="Southey B."/>
            <person name="Gunaratne P."/>
            <person name="Watson M."/>
            <person name="Nam K."/>
            <person name="Backstrom N."/>
            <person name="Smeds L."/>
            <person name="Nabholz B."/>
            <person name="Itoh Y."/>
            <person name="Whitney O."/>
            <person name="Pfenning A.R."/>
            <person name="Howard J."/>
            <person name="Volker M."/>
            <person name="Skinner B.M."/>
            <person name="Griffin D.K."/>
            <person name="Ye L."/>
            <person name="McLaren W.M."/>
            <person name="Flicek P."/>
            <person name="Quesada V."/>
            <person name="Velasco G."/>
            <person name="Lopez-Otin C."/>
            <person name="Puente X.S."/>
            <person name="Olender T."/>
            <person name="Lancet D."/>
            <person name="Smit A.F."/>
            <person name="Hubley R."/>
            <person name="Konkel M.K."/>
            <person name="Walker J.A."/>
            <person name="Batzer M.A."/>
            <person name="Gu W."/>
            <person name="Pollock D.D."/>
            <person name="Chen L."/>
            <person name="Cheng Z."/>
            <person name="Eichler E.E."/>
            <person name="Stapley J."/>
            <person name="Slate J."/>
            <person name="Ekblom R."/>
            <person name="Birkhead T."/>
            <person name="Burke T."/>
            <person name="Burt D."/>
            <person name="Scharff C."/>
            <person name="Adam I."/>
            <person name="Richard H."/>
            <person name="Sultan M."/>
            <person name="Soldatov A."/>
            <person name="Lehrach H."/>
            <person name="Edwards S.V."/>
            <person name="Yang S.P."/>
            <person name="Li X."/>
            <person name="Graves T."/>
            <person name="Fulton L."/>
            <person name="Nelson J."/>
            <person name="Chinwalla A."/>
            <person name="Hou S."/>
            <person name="Mardis E.R."/>
            <person name="Wilson R.K."/>
        </authorList>
    </citation>
    <scope>NUCLEOTIDE SEQUENCE [LARGE SCALE GENOMIC DNA]</scope>
</reference>
<dbReference type="Gene3D" id="2.130.10.30">
    <property type="entry name" value="Regulator of chromosome condensation 1/beta-lactamase-inhibitor protein II"/>
    <property type="match status" value="1"/>
</dbReference>
<feature type="region of interest" description="Disordered" evidence="2">
    <location>
        <begin position="1"/>
        <end position="40"/>
    </location>
</feature>
<reference evidence="3" key="2">
    <citation type="submission" date="2025-08" db="UniProtKB">
        <authorList>
            <consortium name="Ensembl"/>
        </authorList>
    </citation>
    <scope>IDENTIFICATION</scope>
</reference>
<dbReference type="InterPro" id="IPR000408">
    <property type="entry name" value="Reg_chr_condens"/>
</dbReference>
<feature type="compositionally biased region" description="Low complexity" evidence="2">
    <location>
        <begin position="799"/>
        <end position="812"/>
    </location>
</feature>
<feature type="region of interest" description="Disordered" evidence="2">
    <location>
        <begin position="880"/>
        <end position="899"/>
    </location>
</feature>
<evidence type="ECO:0000313" key="3">
    <source>
        <dbReference type="Ensembl" id="ENSTGUP00000027210.1"/>
    </source>
</evidence>
<feature type="compositionally biased region" description="Basic and acidic residues" evidence="2">
    <location>
        <begin position="848"/>
        <end position="870"/>
    </location>
</feature>
<feature type="compositionally biased region" description="Basic and acidic residues" evidence="2">
    <location>
        <begin position="826"/>
        <end position="841"/>
    </location>
</feature>
<feature type="compositionally biased region" description="Basic residues" evidence="2">
    <location>
        <begin position="680"/>
        <end position="690"/>
    </location>
</feature>
<sequence length="1203" mass="127537">MGMRGGRGDGHRGDPRVGSCPLPNPQNRPHPKIQRQRPESGGALGFWGFWVIWGADKGGETPKPPRCSLCLLSPGTFPAPDPLWEPPGTPKSRILPCSPKSSRDPPCAPLCTPQAPLFQIAPPFEPPFEPPFSSPGVSSLPTPCAPNPPQIPSLGVTHVPLSHVPPNPPHFPILCPQIPFVPSRVPQIPPLFPIPCPPKPLKSPHWGSPMSPQIPPCPQAGGHPCPHVPELGVTLVPTSPHPPSFPTPGSPCVPLSVPPYRPHRGSPNSPPCPHTVPVTRGVPPLIPPWPPPWVPLLPHPVSPYPPFPPLSAFPLTVSPYPPFPPLSPSPLTVSPHSTPPMSPHPIFPTLCPHLSPSPLTVSPSPLTVPSPHIPHFPSPHFPHLPSLCPHFPSLHIHFPSVPISTHPISPHCVPLCPHLPSLCPTHPFPPSPYTVSPSVPISPHPFPPSPHTVSPSVSISPHCVPLPHTPHFPSPPFPHLPSLCPHFPSLCPHLSPSPLIVSPSPISPISPHCVPICPHFPSLCPPLSPSPLTVSPHPIPPISPYCVPICPHFPSLCPHLPSLSPHPTSPISPLSPSPLTVSPSRRVPISPHRASRCLCVSVCVCVCLCVSVCVCVSVSVCGCPSVGLCVCVPARWLTRPRSHAPQEGGGAALGRRGPGGSGLGAAAAGPSGLRAAAAPARRRRQQRRQQRGGGAPGAAAAGRQPRGPQARQARRGGGGGGGGGGARRPPRAERGDLRARAQQGAHQARGLQEPGAAPDLRCHQLGPDRPQGGAQAAGGVPEPGPEPVGAAPLRQPGDAARALGGVGALRRAQPAHHRRGPPLELGAEREGAAGPRRHEARGGAAADRGPEQRGHRGGRLRQEPHPGADRERLRVRLRGEQAGPAGAGEPDGRRAQPHPDPVQWAADLQAGLWGRVQHGHGLQGEPVFLRVSRVRPAGYGIWDLWDHPMGSPHGNLYSFGCPEYGQLGHNSDGKFIARAQRIEYDCELLPRRVALFVERTKDGQVLPVPNVVVRDVACGANHTLVLDSQKRVFSWGFGGYGRLGHAEQKDEMVPRLVKLFDFPGRGAAQIYAGYTCSFAVSETGGLFFWGATNTSRESTMYPKAVQDLCGWKIRSLACGKSSVIVAADESTISWGPSPTFGELGYGDHKPKSSTAAQEVKTLDGIYTEQVAMGYSHSLVIARDESEAEQEKLRKLPEYNPRTL</sequence>
<feature type="compositionally biased region" description="Basic and acidic residues" evidence="2">
    <location>
        <begin position="730"/>
        <end position="739"/>
    </location>
</feature>
<feature type="compositionally biased region" description="Gly residues" evidence="2">
    <location>
        <begin position="715"/>
        <end position="726"/>
    </location>
</feature>
<feature type="compositionally biased region" description="Low complexity" evidence="2">
    <location>
        <begin position="697"/>
        <end position="711"/>
    </location>
</feature>
<proteinExistence type="predicted"/>
<dbReference type="GeneTree" id="ENSGT00940000156151"/>
<feature type="compositionally biased region" description="Low complexity" evidence="2">
    <location>
        <begin position="664"/>
        <end position="679"/>
    </location>
</feature>
<feature type="compositionally biased region" description="Basic and acidic residues" evidence="2">
    <location>
        <begin position="1184"/>
        <end position="1196"/>
    </location>
</feature>
<evidence type="ECO:0000256" key="2">
    <source>
        <dbReference type="SAM" id="MobiDB-lite"/>
    </source>
</evidence>
<dbReference type="PANTHER" id="PTHR46207:SF1">
    <property type="entry name" value="PROTEIN RCC2"/>
    <property type="match status" value="1"/>
</dbReference>
<feature type="repeat" description="RCC1" evidence="1">
    <location>
        <begin position="954"/>
        <end position="1029"/>
    </location>
</feature>
<dbReference type="InterPro" id="IPR028641">
    <property type="entry name" value="RCC2"/>
</dbReference>
<dbReference type="Proteomes" id="UP000007754">
    <property type="component" value="Chromosome 21"/>
</dbReference>
<feature type="compositionally biased region" description="Low complexity" evidence="2">
    <location>
        <begin position="740"/>
        <end position="752"/>
    </location>
</feature>
<evidence type="ECO:0000313" key="4">
    <source>
        <dbReference type="Proteomes" id="UP000007754"/>
    </source>
</evidence>
<dbReference type="SUPFAM" id="SSF50985">
    <property type="entry name" value="RCC1/BLIP-II"/>
    <property type="match status" value="1"/>
</dbReference>
<dbReference type="PANTHER" id="PTHR46207">
    <property type="entry name" value="PROTEIN RCC2"/>
    <property type="match status" value="1"/>
</dbReference>
<dbReference type="GO" id="GO:0016020">
    <property type="term" value="C:membrane"/>
    <property type="evidence" value="ECO:0007669"/>
    <property type="project" value="TreeGrafter"/>
</dbReference>
<reference evidence="3" key="3">
    <citation type="submission" date="2025-09" db="UniProtKB">
        <authorList>
            <consortium name="Ensembl"/>
        </authorList>
    </citation>
    <scope>IDENTIFICATION</scope>
</reference>
<name>A0A674GX92_TAEGU</name>
<dbReference type="PROSITE" id="PS00626">
    <property type="entry name" value="RCC1_2"/>
    <property type="match status" value="1"/>
</dbReference>
<evidence type="ECO:0000256" key="1">
    <source>
        <dbReference type="PROSITE-ProRule" id="PRU00235"/>
    </source>
</evidence>
<feature type="region of interest" description="Disordered" evidence="2">
    <location>
        <begin position="1184"/>
        <end position="1203"/>
    </location>
</feature>
<keyword evidence="4" id="KW-1185">Reference proteome</keyword>
<organism evidence="3 4">
    <name type="scientific">Taeniopygia guttata</name>
    <name type="common">Zebra finch</name>
    <name type="synonym">Poephila guttata</name>
    <dbReference type="NCBI Taxonomy" id="59729"/>
    <lineage>
        <taxon>Eukaryota</taxon>
        <taxon>Metazoa</taxon>
        <taxon>Chordata</taxon>
        <taxon>Craniata</taxon>
        <taxon>Vertebrata</taxon>
        <taxon>Euteleostomi</taxon>
        <taxon>Archelosauria</taxon>
        <taxon>Archosauria</taxon>
        <taxon>Dinosauria</taxon>
        <taxon>Saurischia</taxon>
        <taxon>Theropoda</taxon>
        <taxon>Coelurosauria</taxon>
        <taxon>Aves</taxon>
        <taxon>Neognathae</taxon>
        <taxon>Neoaves</taxon>
        <taxon>Telluraves</taxon>
        <taxon>Australaves</taxon>
        <taxon>Passeriformes</taxon>
        <taxon>Passeroidea</taxon>
        <taxon>Estrildidae</taxon>
        <taxon>Estrildinae</taxon>
        <taxon>Taeniopygia</taxon>
    </lineage>
</organism>
<dbReference type="InterPro" id="IPR009091">
    <property type="entry name" value="RCC1/BLIP-II"/>
</dbReference>
<feature type="compositionally biased region" description="Low complexity" evidence="2">
    <location>
        <begin position="770"/>
        <end position="780"/>
    </location>
</feature>
<accession>A0A674GX92</accession>
<feature type="repeat" description="RCC1" evidence="1">
    <location>
        <begin position="1129"/>
        <end position="1183"/>
    </location>
</feature>
<feature type="compositionally biased region" description="Gly residues" evidence="2">
    <location>
        <begin position="647"/>
        <end position="663"/>
    </location>
</feature>
<dbReference type="GO" id="GO:0031267">
    <property type="term" value="F:small GTPase binding"/>
    <property type="evidence" value="ECO:0007669"/>
    <property type="project" value="TreeGrafter"/>
</dbReference>
<feature type="region of interest" description="Disordered" evidence="2">
    <location>
        <begin position="641"/>
        <end position="870"/>
    </location>
</feature>
<dbReference type="FunFam" id="2.130.10.30:FF:000009">
    <property type="entry name" value="Regulator of chromosome condensation 2"/>
    <property type="match status" value="1"/>
</dbReference>
<feature type="compositionally biased region" description="Basic and acidic residues" evidence="2">
    <location>
        <begin position="1"/>
        <end position="15"/>
    </location>
</feature>
<dbReference type="Ensembl" id="ENSTGUT00000030875.1">
    <property type="protein sequence ID" value="ENSTGUP00000027210.1"/>
    <property type="gene ID" value="ENSTGUG00000025905.1"/>
</dbReference>
<dbReference type="InParanoid" id="A0A674GX92"/>
<evidence type="ECO:0008006" key="5">
    <source>
        <dbReference type="Google" id="ProtNLM"/>
    </source>
</evidence>
<dbReference type="Pfam" id="PF00415">
    <property type="entry name" value="RCC1"/>
    <property type="match status" value="2"/>
</dbReference>
<dbReference type="AlphaFoldDB" id="A0A674GX92"/>
<dbReference type="PROSITE" id="PS50012">
    <property type="entry name" value="RCC1_3"/>
    <property type="match status" value="3"/>
</dbReference>